<dbReference type="RefSeq" id="WP_125057290.1">
    <property type="nucleotide sequence ID" value="NZ_BHZD01000001.1"/>
</dbReference>
<dbReference type="PANTHER" id="PTHR43156:SF2">
    <property type="entry name" value="STAGE II SPORULATION PROTEIN E"/>
    <property type="match status" value="1"/>
</dbReference>
<proteinExistence type="predicted"/>
<keyword evidence="2" id="KW-0472">Membrane</keyword>
<evidence type="ECO:0000313" key="5">
    <source>
        <dbReference type="Proteomes" id="UP000286746"/>
    </source>
</evidence>
<comment type="caution">
    <text evidence="4">The sequence shown here is derived from an EMBL/GenBank/DDBJ whole genome shotgun (WGS) entry which is preliminary data.</text>
</comment>
<dbReference type="SMART" id="SM00331">
    <property type="entry name" value="PP2C_SIG"/>
    <property type="match status" value="1"/>
</dbReference>
<dbReference type="InterPro" id="IPR052016">
    <property type="entry name" value="Bact_Sigma-Reg"/>
</dbReference>
<dbReference type="Pfam" id="PF07228">
    <property type="entry name" value="SpoIIE"/>
    <property type="match status" value="1"/>
</dbReference>
<keyword evidence="1" id="KW-0378">Hydrolase</keyword>
<evidence type="ECO:0000259" key="3">
    <source>
        <dbReference type="SMART" id="SM00331"/>
    </source>
</evidence>
<feature type="transmembrane region" description="Helical" evidence="2">
    <location>
        <begin position="21"/>
        <end position="37"/>
    </location>
</feature>
<dbReference type="EMBL" id="BHZD01000001">
    <property type="protein sequence ID" value="GCD47095.1"/>
    <property type="molecule type" value="Genomic_DNA"/>
</dbReference>
<dbReference type="AlphaFoldDB" id="A0A401WCM7"/>
<gene>
    <name evidence="4" type="ORF">GKJPGBOP_06852</name>
</gene>
<reference evidence="4 5" key="1">
    <citation type="submission" date="2018-11" db="EMBL/GenBank/DDBJ databases">
        <title>Whole genome sequence of Streptomyces paromomycinus NBRC 15454(T).</title>
        <authorList>
            <person name="Komaki H."/>
            <person name="Tamura T."/>
        </authorList>
    </citation>
    <scope>NUCLEOTIDE SEQUENCE [LARGE SCALE GENOMIC DNA]</scope>
    <source>
        <strain evidence="4 5">NBRC 15454</strain>
    </source>
</reference>
<feature type="domain" description="PPM-type phosphatase" evidence="3">
    <location>
        <begin position="144"/>
        <end position="383"/>
    </location>
</feature>
<dbReference type="InterPro" id="IPR036457">
    <property type="entry name" value="PPM-type-like_dom_sf"/>
</dbReference>
<evidence type="ECO:0000256" key="2">
    <source>
        <dbReference type="SAM" id="Phobius"/>
    </source>
</evidence>
<keyword evidence="2" id="KW-0812">Transmembrane</keyword>
<dbReference type="InterPro" id="IPR001932">
    <property type="entry name" value="PPM-type_phosphatase-like_dom"/>
</dbReference>
<dbReference type="GO" id="GO:0016791">
    <property type="term" value="F:phosphatase activity"/>
    <property type="evidence" value="ECO:0007669"/>
    <property type="project" value="TreeGrafter"/>
</dbReference>
<dbReference type="Proteomes" id="UP000286746">
    <property type="component" value="Unassembled WGS sequence"/>
</dbReference>
<protein>
    <submittedName>
        <fullName evidence="4">Membrane protein</fullName>
    </submittedName>
</protein>
<organism evidence="4 5">
    <name type="scientific">Streptomyces paromomycinus</name>
    <name type="common">Streptomyces rimosus subsp. paromomycinus</name>
    <dbReference type="NCBI Taxonomy" id="92743"/>
    <lineage>
        <taxon>Bacteria</taxon>
        <taxon>Bacillati</taxon>
        <taxon>Actinomycetota</taxon>
        <taxon>Actinomycetes</taxon>
        <taxon>Kitasatosporales</taxon>
        <taxon>Streptomycetaceae</taxon>
        <taxon>Streptomyces</taxon>
    </lineage>
</organism>
<name>A0A401WCM7_STREY</name>
<sequence>MIRSWARRSAGRLRAARARRAFVLVLPGLWVLAVVVWERCTPAEGQFLQLLAAAPAIACAGTGRRQCVVLGGLCALLALLPLGTESSGAHPLTRIGTCCAVLVVVAASYLTAGRRLRLLRELERTKEVATAAQRVLLRPPPARVDGIVVAADHLAAGEAATVGGDLYDVVATRHGVRVVIGDVRGHGLGALGTVAAVLGSFREAVHDEPELGRVLRRLERALHRHLRERARAEHPSAGGGEPENPLSEEFVTLLLVEIAPDGSVRTLNCGHPWPYRLSRSGALPDAPGEPMPPLGLFPLPAELPVTECPPLLPGQALFLHTDGATDARDADGTFFPLPSALDESVRSVRDCRAAAVVEGVRAALLRHCGGRLSDDVALLVLCNDRLRVPAGADPAALARGRVRAGRAE</sequence>
<dbReference type="PANTHER" id="PTHR43156">
    <property type="entry name" value="STAGE II SPORULATION PROTEIN E-RELATED"/>
    <property type="match status" value="1"/>
</dbReference>
<keyword evidence="2" id="KW-1133">Transmembrane helix</keyword>
<accession>A0A401WCM7</accession>
<evidence type="ECO:0000313" key="4">
    <source>
        <dbReference type="EMBL" id="GCD47095.1"/>
    </source>
</evidence>
<dbReference type="Gene3D" id="3.60.40.10">
    <property type="entry name" value="PPM-type phosphatase domain"/>
    <property type="match status" value="1"/>
</dbReference>
<keyword evidence="5" id="KW-1185">Reference proteome</keyword>
<evidence type="ECO:0000256" key="1">
    <source>
        <dbReference type="ARBA" id="ARBA00022801"/>
    </source>
</evidence>